<evidence type="ECO:0000313" key="3">
    <source>
        <dbReference type="Proteomes" id="UP000316304"/>
    </source>
</evidence>
<feature type="transmembrane region" description="Helical" evidence="1">
    <location>
        <begin position="57"/>
        <end position="83"/>
    </location>
</feature>
<evidence type="ECO:0000313" key="2">
    <source>
        <dbReference type="EMBL" id="TWU17795.1"/>
    </source>
</evidence>
<evidence type="ECO:0000256" key="1">
    <source>
        <dbReference type="SAM" id="Phobius"/>
    </source>
</evidence>
<proteinExistence type="predicted"/>
<name>A0A5C6C0V2_9BACT</name>
<feature type="transmembrane region" description="Helical" evidence="1">
    <location>
        <begin position="103"/>
        <end position="129"/>
    </location>
</feature>
<dbReference type="Proteomes" id="UP000316304">
    <property type="component" value="Unassembled WGS sequence"/>
</dbReference>
<accession>A0A5C6C0V2</accession>
<comment type="caution">
    <text evidence="2">The sequence shown here is derived from an EMBL/GenBank/DDBJ whole genome shotgun (WGS) entry which is preliminary data.</text>
</comment>
<dbReference type="EMBL" id="SJPT01000010">
    <property type="protein sequence ID" value="TWU17795.1"/>
    <property type="molecule type" value="Genomic_DNA"/>
</dbReference>
<keyword evidence="1" id="KW-1133">Transmembrane helix</keyword>
<protein>
    <submittedName>
        <fullName evidence="2">Uncharacterized protein</fullName>
    </submittedName>
</protein>
<feature type="transmembrane region" description="Helical" evidence="1">
    <location>
        <begin position="20"/>
        <end position="45"/>
    </location>
</feature>
<keyword evidence="3" id="KW-1185">Reference proteome</keyword>
<reference evidence="2 3" key="1">
    <citation type="submission" date="2019-02" db="EMBL/GenBank/DDBJ databases">
        <title>Deep-cultivation of Planctomycetes and their phenomic and genomic characterization uncovers novel biology.</title>
        <authorList>
            <person name="Wiegand S."/>
            <person name="Jogler M."/>
            <person name="Boedeker C."/>
            <person name="Pinto D."/>
            <person name="Vollmers J."/>
            <person name="Rivas-Marin E."/>
            <person name="Kohn T."/>
            <person name="Peeters S.H."/>
            <person name="Heuer A."/>
            <person name="Rast P."/>
            <person name="Oberbeckmann S."/>
            <person name="Bunk B."/>
            <person name="Jeske O."/>
            <person name="Meyerdierks A."/>
            <person name="Storesund J.E."/>
            <person name="Kallscheuer N."/>
            <person name="Luecker S."/>
            <person name="Lage O.M."/>
            <person name="Pohl T."/>
            <person name="Merkel B.J."/>
            <person name="Hornburger P."/>
            <person name="Mueller R.-W."/>
            <person name="Bruemmer F."/>
            <person name="Labrenz M."/>
            <person name="Spormann A.M."/>
            <person name="Op Den Camp H."/>
            <person name="Overmann J."/>
            <person name="Amann R."/>
            <person name="Jetten M.S.M."/>
            <person name="Mascher T."/>
            <person name="Medema M.H."/>
            <person name="Devos D.P."/>
            <person name="Kaster A.-K."/>
            <person name="Ovreas L."/>
            <person name="Rohde M."/>
            <person name="Galperin M.Y."/>
            <person name="Jogler C."/>
        </authorList>
    </citation>
    <scope>NUCLEOTIDE SEQUENCE [LARGE SCALE GENOMIC DNA]</scope>
    <source>
        <strain evidence="2 3">Pla52o</strain>
    </source>
</reference>
<organism evidence="2 3">
    <name type="scientific">Novipirellula galeiformis</name>
    <dbReference type="NCBI Taxonomy" id="2528004"/>
    <lineage>
        <taxon>Bacteria</taxon>
        <taxon>Pseudomonadati</taxon>
        <taxon>Planctomycetota</taxon>
        <taxon>Planctomycetia</taxon>
        <taxon>Pirellulales</taxon>
        <taxon>Pirellulaceae</taxon>
        <taxon>Novipirellula</taxon>
    </lineage>
</organism>
<sequence>MGYFALFIIAGRNDPFLLAWLANSLGMLYGTLLYVSGLASFYVACRCSWRFADASEVAVALPFAFLPAFVGLIGLVHGYISVFRILSMYGTPPKPTEMYEAHATILVCLLVGLCLSLISFALLAIAMLVKCHKPQHSTATSDRGG</sequence>
<dbReference type="AlphaFoldDB" id="A0A5C6C0V2"/>
<keyword evidence="1" id="KW-0472">Membrane</keyword>
<gene>
    <name evidence="2" type="ORF">Pla52o_50100</name>
</gene>
<keyword evidence="1" id="KW-0812">Transmembrane</keyword>